<evidence type="ECO:0000259" key="11">
    <source>
        <dbReference type="Pfam" id="PF02880"/>
    </source>
</evidence>
<dbReference type="Gene3D" id="3.40.120.10">
    <property type="entry name" value="Alpha-D-Glucose-1,6-Bisphosphate, subunit A, domain 3"/>
    <property type="match status" value="3"/>
</dbReference>
<dbReference type="PANTHER" id="PTHR43771:SF2">
    <property type="entry name" value="PHOSPHOMANNOMUTASE_PHOSPHOGLUCOMUTASE"/>
    <property type="match status" value="1"/>
</dbReference>
<name>A0A7W7K7S8_9SPHN</name>
<evidence type="ECO:0000259" key="8">
    <source>
        <dbReference type="Pfam" id="PF00408"/>
    </source>
</evidence>
<dbReference type="Pfam" id="PF02878">
    <property type="entry name" value="PGM_PMM_I"/>
    <property type="match status" value="1"/>
</dbReference>
<feature type="domain" description="Alpha-D-phosphohexomutase alpha/beta/alpha" evidence="10">
    <location>
        <begin position="172"/>
        <end position="274"/>
    </location>
</feature>
<dbReference type="EC" id="5.4.2.8" evidence="12"/>
<dbReference type="SUPFAM" id="SSF53738">
    <property type="entry name" value="Phosphoglucomutase, first 3 domains"/>
    <property type="match status" value="3"/>
</dbReference>
<proteinExistence type="inferred from homology"/>
<dbReference type="Pfam" id="PF02879">
    <property type="entry name" value="PGM_PMM_II"/>
    <property type="match status" value="1"/>
</dbReference>
<dbReference type="GO" id="GO:0005975">
    <property type="term" value="P:carbohydrate metabolic process"/>
    <property type="evidence" value="ECO:0007669"/>
    <property type="project" value="InterPro"/>
</dbReference>
<comment type="cofactor">
    <cofactor evidence="1">
        <name>Mg(2+)</name>
        <dbReference type="ChEBI" id="CHEBI:18420"/>
    </cofactor>
</comment>
<dbReference type="InterPro" id="IPR016066">
    <property type="entry name" value="A-D-PHexomutase_CS"/>
</dbReference>
<accession>A0A7W7K7S8</accession>
<evidence type="ECO:0000256" key="1">
    <source>
        <dbReference type="ARBA" id="ARBA00001946"/>
    </source>
</evidence>
<organism evidence="12 13">
    <name type="scientific">Novosphingobium chloroacetimidivorans</name>
    <dbReference type="NCBI Taxonomy" id="1428314"/>
    <lineage>
        <taxon>Bacteria</taxon>
        <taxon>Pseudomonadati</taxon>
        <taxon>Pseudomonadota</taxon>
        <taxon>Alphaproteobacteria</taxon>
        <taxon>Sphingomonadales</taxon>
        <taxon>Sphingomonadaceae</taxon>
        <taxon>Novosphingobium</taxon>
    </lineage>
</organism>
<evidence type="ECO:0000256" key="6">
    <source>
        <dbReference type="ARBA" id="ARBA00023235"/>
    </source>
</evidence>
<dbReference type="EMBL" id="JACHLR010000003">
    <property type="protein sequence ID" value="MBB4857815.1"/>
    <property type="molecule type" value="Genomic_DNA"/>
</dbReference>
<dbReference type="Gene3D" id="3.30.310.50">
    <property type="entry name" value="Alpha-D-phosphohexomutase, C-terminal domain"/>
    <property type="match status" value="1"/>
</dbReference>
<evidence type="ECO:0000256" key="3">
    <source>
        <dbReference type="ARBA" id="ARBA00022553"/>
    </source>
</evidence>
<keyword evidence="4 7" id="KW-0479">Metal-binding</keyword>
<dbReference type="GO" id="GO:0000287">
    <property type="term" value="F:magnesium ion binding"/>
    <property type="evidence" value="ECO:0007669"/>
    <property type="project" value="InterPro"/>
</dbReference>
<dbReference type="PRINTS" id="PR00509">
    <property type="entry name" value="PGMPMM"/>
</dbReference>
<gene>
    <name evidence="12" type="ORF">HNO88_001126</name>
</gene>
<dbReference type="AlphaFoldDB" id="A0A7W7K7S8"/>
<dbReference type="NCBIfam" id="NF046027">
    <property type="entry name" value="PhglucPhmanMutPgmG"/>
    <property type="match status" value="1"/>
</dbReference>
<feature type="domain" description="Alpha-D-phosphohexomutase alpha/beta/alpha" evidence="9">
    <location>
        <begin position="10"/>
        <end position="145"/>
    </location>
</feature>
<dbReference type="SUPFAM" id="SSF55957">
    <property type="entry name" value="Phosphoglucomutase, C-terminal domain"/>
    <property type="match status" value="1"/>
</dbReference>
<comment type="similarity">
    <text evidence="2 7">Belongs to the phosphohexose mutase family.</text>
</comment>
<dbReference type="InterPro" id="IPR005845">
    <property type="entry name" value="A-D-PHexomutase_a/b/a-II"/>
</dbReference>
<reference evidence="12 13" key="1">
    <citation type="submission" date="2020-08" db="EMBL/GenBank/DDBJ databases">
        <title>Functional genomics of gut bacteria from endangered species of beetles.</title>
        <authorList>
            <person name="Carlos-Shanley C."/>
        </authorList>
    </citation>
    <scope>NUCLEOTIDE SEQUENCE [LARGE SCALE GENOMIC DNA]</scope>
    <source>
        <strain evidence="12 13">S00245</strain>
    </source>
</reference>
<evidence type="ECO:0000256" key="4">
    <source>
        <dbReference type="ARBA" id="ARBA00022723"/>
    </source>
</evidence>
<dbReference type="CDD" id="cd03089">
    <property type="entry name" value="PMM_PGM"/>
    <property type="match status" value="1"/>
</dbReference>
<feature type="domain" description="Alpha-D-phosphohexomutase alpha/beta/alpha" evidence="11">
    <location>
        <begin position="278"/>
        <end position="387"/>
    </location>
</feature>
<dbReference type="Proteomes" id="UP000555448">
    <property type="component" value="Unassembled WGS sequence"/>
</dbReference>
<sequence>MAHAFDPTILREYDIRGVFGTTLGVEDAQAIGRSFGTLVARGGPGLGSKGAQAWPKVVVGYDGRLSSPMLESALITGLIASGVDVVSVGLGPTPMLYYAEASMQDVQGGIQITGSHNPADHNGFKMVLGGAPFFGADIQTLGAMAAEGDWDDVVGEDGREAGCVTRVDILDAYVTRLLQGIDGLPADRLAAMRIGWDAGNGAAGPALELLTSRMPGEHHLLFTQIDGTFPNHHPDPTEECNLADLRALVAAKNLDFGVAFDGDADRLGVVDGQGRVIWGDQLLGVFAEDLLRELPNATVIADIKASRALFDTIAAHGGKPLMWKTGHSLIKAKMQETGAPLAGEMTGHVFFKHGYYGFDDGLYAAVRLIAASLRLGRTVTELRGAMPEMFNTPELRFRVDESRKFAAVEEVRERLARTGAEVVDLDGVRVTTSDGWWLLRASNTQDVLVARAESGTAEGLERLLGQIDEQLALSGLRRG</sequence>
<comment type="caution">
    <text evidence="12">The sequence shown here is derived from an EMBL/GenBank/DDBJ whole genome shotgun (WGS) entry which is preliminary data.</text>
</comment>
<keyword evidence="13" id="KW-1185">Reference proteome</keyword>
<dbReference type="InterPro" id="IPR005846">
    <property type="entry name" value="A-D-PHexomutase_a/b/a-III"/>
</dbReference>
<evidence type="ECO:0000259" key="9">
    <source>
        <dbReference type="Pfam" id="PF02878"/>
    </source>
</evidence>
<evidence type="ECO:0000256" key="5">
    <source>
        <dbReference type="ARBA" id="ARBA00022842"/>
    </source>
</evidence>
<keyword evidence="6 12" id="KW-0413">Isomerase</keyword>
<keyword evidence="3" id="KW-0597">Phosphoprotein</keyword>
<dbReference type="InterPro" id="IPR005844">
    <property type="entry name" value="A-D-PHexomutase_a/b/a-I"/>
</dbReference>
<evidence type="ECO:0000259" key="10">
    <source>
        <dbReference type="Pfam" id="PF02879"/>
    </source>
</evidence>
<feature type="domain" description="Alpha-D-phosphohexomutase C-terminal" evidence="8">
    <location>
        <begin position="394"/>
        <end position="469"/>
    </location>
</feature>
<dbReference type="InterPro" id="IPR036900">
    <property type="entry name" value="A-D-PHexomutase_C_sf"/>
</dbReference>
<keyword evidence="5 7" id="KW-0460">Magnesium</keyword>
<protein>
    <submittedName>
        <fullName evidence="12">Phosphomannomutase</fullName>
        <ecNumber evidence="12">5.4.2.8</ecNumber>
    </submittedName>
</protein>
<evidence type="ECO:0000313" key="12">
    <source>
        <dbReference type="EMBL" id="MBB4857815.1"/>
    </source>
</evidence>
<evidence type="ECO:0000256" key="7">
    <source>
        <dbReference type="RuleBase" id="RU004326"/>
    </source>
</evidence>
<dbReference type="InterPro" id="IPR005843">
    <property type="entry name" value="A-D-PHexomutase_C"/>
</dbReference>
<dbReference type="InterPro" id="IPR005841">
    <property type="entry name" value="Alpha-D-phosphohexomutase_SF"/>
</dbReference>
<dbReference type="GO" id="GO:0004615">
    <property type="term" value="F:phosphomannomutase activity"/>
    <property type="evidence" value="ECO:0007669"/>
    <property type="project" value="UniProtKB-EC"/>
</dbReference>
<dbReference type="InterPro" id="IPR016055">
    <property type="entry name" value="A-D-PHexomutase_a/b/a-I/II/III"/>
</dbReference>
<evidence type="ECO:0000313" key="13">
    <source>
        <dbReference type="Proteomes" id="UP000555448"/>
    </source>
</evidence>
<dbReference type="Pfam" id="PF00408">
    <property type="entry name" value="PGM_PMM_IV"/>
    <property type="match status" value="1"/>
</dbReference>
<dbReference type="PANTHER" id="PTHR43771">
    <property type="entry name" value="PHOSPHOMANNOMUTASE"/>
    <property type="match status" value="1"/>
</dbReference>
<dbReference type="Pfam" id="PF02880">
    <property type="entry name" value="PGM_PMM_III"/>
    <property type="match status" value="1"/>
</dbReference>
<evidence type="ECO:0000256" key="2">
    <source>
        <dbReference type="ARBA" id="ARBA00010231"/>
    </source>
</evidence>
<dbReference type="PROSITE" id="PS00710">
    <property type="entry name" value="PGM_PMM"/>
    <property type="match status" value="1"/>
</dbReference>
<dbReference type="RefSeq" id="WP_184243066.1">
    <property type="nucleotide sequence ID" value="NZ_JACHLR010000003.1"/>
</dbReference>